<protein>
    <submittedName>
        <fullName evidence="2">Replication initiator protein A</fullName>
    </submittedName>
</protein>
<proteinExistence type="predicted"/>
<gene>
    <name evidence="2" type="ORF">ACFFLM_23040</name>
</gene>
<dbReference type="Pfam" id="PF10134">
    <property type="entry name" value="RPA"/>
    <property type="match status" value="1"/>
</dbReference>
<evidence type="ECO:0000313" key="2">
    <source>
        <dbReference type="EMBL" id="MFB9994830.1"/>
    </source>
</evidence>
<keyword evidence="3" id="KW-1185">Reference proteome</keyword>
<feature type="compositionally biased region" description="Polar residues" evidence="1">
    <location>
        <begin position="133"/>
        <end position="142"/>
    </location>
</feature>
<dbReference type="EMBL" id="JBHLYR010000066">
    <property type="protein sequence ID" value="MFB9994830.1"/>
    <property type="molecule type" value="Genomic_DNA"/>
</dbReference>
<dbReference type="Proteomes" id="UP001589733">
    <property type="component" value="Unassembled WGS sequence"/>
</dbReference>
<comment type="caution">
    <text evidence="2">The sequence shown here is derived from an EMBL/GenBank/DDBJ whole genome shotgun (WGS) entry which is preliminary data.</text>
</comment>
<sequence length="142" mass="15908">MDNSPRISELDLARAGIVSASQSAPLPPLDKEWTARFEANGVRYDVHGYSHRGRPFGIDGDLLLALQTLFFQAGCPDDNRIKVSPTSLMRLLPLSRSGKDHVRMREGLLRLASVRSEMTASWDGQNRREHRTTSTGIDWTMT</sequence>
<dbReference type="RefSeq" id="WP_380016164.1">
    <property type="nucleotide sequence ID" value="NZ_JBHLYR010000066.1"/>
</dbReference>
<reference evidence="2 3" key="1">
    <citation type="submission" date="2024-09" db="EMBL/GenBank/DDBJ databases">
        <authorList>
            <person name="Sun Q."/>
            <person name="Mori K."/>
        </authorList>
    </citation>
    <scope>NUCLEOTIDE SEQUENCE [LARGE SCALE GENOMIC DNA]</scope>
    <source>
        <strain evidence="2 3">JCM 13503</strain>
    </source>
</reference>
<organism evidence="2 3">
    <name type="scientific">Deinococcus oregonensis</name>
    <dbReference type="NCBI Taxonomy" id="1805970"/>
    <lineage>
        <taxon>Bacteria</taxon>
        <taxon>Thermotogati</taxon>
        <taxon>Deinococcota</taxon>
        <taxon>Deinococci</taxon>
        <taxon>Deinococcales</taxon>
        <taxon>Deinococcaceae</taxon>
        <taxon>Deinococcus</taxon>
    </lineage>
</organism>
<feature type="region of interest" description="Disordered" evidence="1">
    <location>
        <begin position="122"/>
        <end position="142"/>
    </location>
</feature>
<evidence type="ECO:0000313" key="3">
    <source>
        <dbReference type="Proteomes" id="UP001589733"/>
    </source>
</evidence>
<dbReference type="InterPro" id="IPR018777">
    <property type="entry name" value="Replication_initiator_prot_A"/>
</dbReference>
<name>A0ABV6B4Z8_9DEIO</name>
<accession>A0ABV6B4Z8</accession>
<evidence type="ECO:0000256" key="1">
    <source>
        <dbReference type="SAM" id="MobiDB-lite"/>
    </source>
</evidence>